<keyword evidence="3" id="KW-0804">Transcription</keyword>
<dbReference type="InterPro" id="IPR011711">
    <property type="entry name" value="GntR_C"/>
</dbReference>
<dbReference type="Pfam" id="PF00392">
    <property type="entry name" value="GntR"/>
    <property type="match status" value="1"/>
</dbReference>
<keyword evidence="2" id="KW-0238">DNA-binding</keyword>
<dbReference type="SMART" id="SM00345">
    <property type="entry name" value="HTH_GNTR"/>
    <property type="match status" value="1"/>
</dbReference>
<dbReference type="Gene3D" id="1.20.120.530">
    <property type="entry name" value="GntR ligand-binding domain-like"/>
    <property type="match status" value="1"/>
</dbReference>
<dbReference type="InterPro" id="IPR036390">
    <property type="entry name" value="WH_DNA-bd_sf"/>
</dbReference>
<dbReference type="KEGG" id="afx:JZ786_04400"/>
<accession>A0A9X7Z8F4</accession>
<dbReference type="InterPro" id="IPR008920">
    <property type="entry name" value="TF_FadR/GntR_C"/>
</dbReference>
<dbReference type="CDD" id="cd07377">
    <property type="entry name" value="WHTH_GntR"/>
    <property type="match status" value="1"/>
</dbReference>
<evidence type="ECO:0000256" key="2">
    <source>
        <dbReference type="ARBA" id="ARBA00023125"/>
    </source>
</evidence>
<keyword evidence="1" id="KW-0805">Transcription regulation</keyword>
<dbReference type="EMBL" id="CP071182">
    <property type="protein sequence ID" value="QSO48243.1"/>
    <property type="molecule type" value="Genomic_DNA"/>
</dbReference>
<name>A0A9X7Z8F4_9BACL</name>
<dbReference type="RefSeq" id="WP_206657579.1">
    <property type="nucleotide sequence ID" value="NZ_CP071182.1"/>
</dbReference>
<dbReference type="SUPFAM" id="SSF46785">
    <property type="entry name" value="Winged helix' DNA-binding domain"/>
    <property type="match status" value="1"/>
</dbReference>
<dbReference type="AlphaFoldDB" id="A0A9X7Z8F4"/>
<dbReference type="InterPro" id="IPR000524">
    <property type="entry name" value="Tscrpt_reg_HTH_GntR"/>
</dbReference>
<dbReference type="PANTHER" id="PTHR43537">
    <property type="entry name" value="TRANSCRIPTIONAL REGULATOR, GNTR FAMILY"/>
    <property type="match status" value="1"/>
</dbReference>
<gene>
    <name evidence="5" type="ORF">JZ786_04400</name>
</gene>
<dbReference type="Gene3D" id="1.10.10.10">
    <property type="entry name" value="Winged helix-like DNA-binding domain superfamily/Winged helix DNA-binding domain"/>
    <property type="match status" value="1"/>
</dbReference>
<evidence type="ECO:0000313" key="5">
    <source>
        <dbReference type="EMBL" id="QSO48243.1"/>
    </source>
</evidence>
<protein>
    <submittedName>
        <fullName evidence="5">GntR family transcriptional regulator</fullName>
    </submittedName>
</protein>
<organism evidence="5 6">
    <name type="scientific">Alicyclobacillus mengziensis</name>
    <dbReference type="NCBI Taxonomy" id="2931921"/>
    <lineage>
        <taxon>Bacteria</taxon>
        <taxon>Bacillati</taxon>
        <taxon>Bacillota</taxon>
        <taxon>Bacilli</taxon>
        <taxon>Bacillales</taxon>
        <taxon>Alicyclobacillaceae</taxon>
        <taxon>Alicyclobacillus</taxon>
    </lineage>
</organism>
<proteinExistence type="predicted"/>
<evidence type="ECO:0000259" key="4">
    <source>
        <dbReference type="PROSITE" id="PS50949"/>
    </source>
</evidence>
<sequence length="229" mass="26776">MAFREFPSLFNQPEFGKSLPAQIAEQIARQIFNGQYTTGQRLKEEELSKVFRTSRAPVREALYLLQLEGLVERLPRRGTVVKAYKDKEVHELYDVRVGLECLAIDQLSKTWGDTSSEKFRRVIERMELALTRADSDEYAELNDLFHQLLFELGDNRMLHRIYHQLKNVFIILLQVSTQDSNEMDKSLSEHKGIVEAMEQGEFELAKERLIENVRHGMDRALQSRKKTHH</sequence>
<dbReference type="SUPFAM" id="SSF48008">
    <property type="entry name" value="GntR ligand-binding domain-like"/>
    <property type="match status" value="1"/>
</dbReference>
<evidence type="ECO:0000256" key="3">
    <source>
        <dbReference type="ARBA" id="ARBA00023163"/>
    </source>
</evidence>
<dbReference type="InterPro" id="IPR036388">
    <property type="entry name" value="WH-like_DNA-bd_sf"/>
</dbReference>
<dbReference type="Pfam" id="PF07729">
    <property type="entry name" value="FCD"/>
    <property type="match status" value="1"/>
</dbReference>
<evidence type="ECO:0000313" key="6">
    <source>
        <dbReference type="Proteomes" id="UP000663505"/>
    </source>
</evidence>
<dbReference type="GO" id="GO:0003677">
    <property type="term" value="F:DNA binding"/>
    <property type="evidence" value="ECO:0007669"/>
    <property type="project" value="UniProtKB-KW"/>
</dbReference>
<dbReference type="GO" id="GO:0003700">
    <property type="term" value="F:DNA-binding transcription factor activity"/>
    <property type="evidence" value="ECO:0007669"/>
    <property type="project" value="InterPro"/>
</dbReference>
<reference evidence="5 6" key="1">
    <citation type="submission" date="2021-02" db="EMBL/GenBank/DDBJ databases">
        <title>Alicyclobacillus curvatus sp. nov. and Alicyclobacillus mengziensis sp. nov., two acidophilic bacteria isolated from acid mine drainage.</title>
        <authorList>
            <person name="Huang Y."/>
        </authorList>
    </citation>
    <scope>NUCLEOTIDE SEQUENCE [LARGE SCALE GENOMIC DNA]</scope>
    <source>
        <strain evidence="5 6">S30H14</strain>
    </source>
</reference>
<dbReference type="SMART" id="SM00895">
    <property type="entry name" value="FCD"/>
    <property type="match status" value="1"/>
</dbReference>
<keyword evidence="6" id="KW-1185">Reference proteome</keyword>
<dbReference type="Proteomes" id="UP000663505">
    <property type="component" value="Chromosome"/>
</dbReference>
<dbReference type="PANTHER" id="PTHR43537:SF24">
    <property type="entry name" value="GLUCONATE OPERON TRANSCRIPTIONAL REPRESSOR"/>
    <property type="match status" value="1"/>
</dbReference>
<evidence type="ECO:0000256" key="1">
    <source>
        <dbReference type="ARBA" id="ARBA00023015"/>
    </source>
</evidence>
<dbReference type="PROSITE" id="PS50949">
    <property type="entry name" value="HTH_GNTR"/>
    <property type="match status" value="1"/>
</dbReference>
<feature type="domain" description="HTH gntR-type" evidence="4">
    <location>
        <begin position="17"/>
        <end position="84"/>
    </location>
</feature>